<dbReference type="InterPro" id="IPR051694">
    <property type="entry name" value="Immunoregulatory_rcpt-like"/>
</dbReference>
<keyword evidence="2 6" id="KW-0812">Transmembrane</keyword>
<dbReference type="PANTHER" id="PTHR15549">
    <property type="entry name" value="PAIRED IMMUNOGLOBULIN-LIKE TYPE 2 RECEPTOR"/>
    <property type="match status" value="1"/>
</dbReference>
<proteinExistence type="predicted"/>
<evidence type="ECO:0000256" key="2">
    <source>
        <dbReference type="ARBA" id="ARBA00022692"/>
    </source>
</evidence>
<dbReference type="Proteomes" id="UP000002748">
    <property type="component" value="Unassembled WGS sequence"/>
</dbReference>
<feature type="compositionally biased region" description="Pro residues" evidence="5">
    <location>
        <begin position="367"/>
        <end position="376"/>
    </location>
</feature>
<dbReference type="GeneID" id="25984194"/>
<protein>
    <submittedName>
        <fullName evidence="7">Uncharacterized protein</fullName>
    </submittedName>
</protein>
<dbReference type="KEGG" id="tasa:A1Q1_00680"/>
<organism evidence="7 8">
    <name type="scientific">Trichosporon asahii var. asahii (strain ATCC 90039 / CBS 2479 / JCM 2466 / KCTC 7840 / NBRC 103889/ NCYC 2677 / UAMH 7654)</name>
    <name type="common">Yeast</name>
    <dbReference type="NCBI Taxonomy" id="1186058"/>
    <lineage>
        <taxon>Eukaryota</taxon>
        <taxon>Fungi</taxon>
        <taxon>Dikarya</taxon>
        <taxon>Basidiomycota</taxon>
        <taxon>Agaricomycotina</taxon>
        <taxon>Tremellomycetes</taxon>
        <taxon>Trichosporonales</taxon>
        <taxon>Trichosporonaceae</taxon>
        <taxon>Trichosporon</taxon>
    </lineage>
</organism>
<keyword evidence="3 6" id="KW-1133">Transmembrane helix</keyword>
<evidence type="ECO:0000256" key="1">
    <source>
        <dbReference type="ARBA" id="ARBA00004167"/>
    </source>
</evidence>
<feature type="transmembrane region" description="Helical" evidence="6">
    <location>
        <begin position="249"/>
        <end position="277"/>
    </location>
</feature>
<evidence type="ECO:0000256" key="4">
    <source>
        <dbReference type="ARBA" id="ARBA00023136"/>
    </source>
</evidence>
<keyword evidence="4 6" id="KW-0472">Membrane</keyword>
<accession>J5RJ58</accession>
<feature type="region of interest" description="Disordered" evidence="5">
    <location>
        <begin position="361"/>
        <end position="410"/>
    </location>
</feature>
<evidence type="ECO:0000256" key="6">
    <source>
        <dbReference type="SAM" id="Phobius"/>
    </source>
</evidence>
<sequence length="410" mass="43746">MDVRLAMGCLNSITSRQARARTLLEGLVGSTYGLLSLQKARNVRVHKNELPHNIWRLPALHKPHSPSLVTSSVTMLYPLLLLPVVGAVERLVWGGATPLKQCEESTITWTGGTPPYSLQIRVVDPDDYLSMLKAGETDRWIAENITESSYVWRVDYAAGNGIIFGVEDSSNPKRITGSYAGALAIDSGTSDCELVPVPSSSSSSAAFQSTTSSKSPSQASPVKTVAKSSLAQPTIVGQLVSSKGGSTNVGAIVGGVVGGVLGLALIIGVVVGIWLCTRRRQRVKEEKEDFVIDDTAAAMEPMEAMETAVHPITPYRGESKSSYGTGPGTPTLVPLLPSDAQPPTAYALSPHSLQTQQVHAPFAMPGPYSPASPRIPPSEYASEYAVDAGPVREQHPPRYDPRWSQRPGKP</sequence>
<dbReference type="AlphaFoldDB" id="J5RJ58"/>
<comment type="caution">
    <text evidence="7">The sequence shown here is derived from an EMBL/GenBank/DDBJ whole genome shotgun (WGS) entry which is preliminary data.</text>
</comment>
<dbReference type="OrthoDB" id="3259746at2759"/>
<gene>
    <name evidence="7" type="ORF">A1Q1_00680</name>
</gene>
<evidence type="ECO:0000313" key="8">
    <source>
        <dbReference type="Proteomes" id="UP000002748"/>
    </source>
</evidence>
<dbReference type="VEuPathDB" id="FungiDB:A1Q1_00680"/>
<comment type="subcellular location">
    <subcellularLocation>
        <location evidence="1">Membrane</location>
        <topology evidence="1">Single-pass membrane protein</topology>
    </subcellularLocation>
</comment>
<dbReference type="RefSeq" id="XP_014183894.1">
    <property type="nucleotide sequence ID" value="XM_014328419.1"/>
</dbReference>
<feature type="compositionally biased region" description="Basic and acidic residues" evidence="5">
    <location>
        <begin position="390"/>
        <end position="403"/>
    </location>
</feature>
<dbReference type="HOGENOM" id="CLU_671187_0_0_1"/>
<name>J5RJ58_TRIAS</name>
<dbReference type="EMBL" id="ALBS01000012">
    <property type="protein sequence ID" value="EJT52933.1"/>
    <property type="molecule type" value="Genomic_DNA"/>
</dbReference>
<evidence type="ECO:0000313" key="7">
    <source>
        <dbReference type="EMBL" id="EJT52933.1"/>
    </source>
</evidence>
<reference evidence="7 8" key="1">
    <citation type="journal article" date="2012" name="Eukaryot. Cell">
        <title>Draft genome sequence of CBS 2479, the standard type strain of Trichosporon asahii.</title>
        <authorList>
            <person name="Yang R.Y."/>
            <person name="Li H.T."/>
            <person name="Zhu H."/>
            <person name="Zhou G.P."/>
            <person name="Wang M."/>
            <person name="Wang L."/>
        </authorList>
    </citation>
    <scope>NUCLEOTIDE SEQUENCE [LARGE SCALE GENOMIC DNA]</scope>
    <source>
        <strain evidence="8">ATCC 90039 / CBS 2479 / JCM 2466 / KCTC 7840 / NCYC 2677 / UAMH 7654</strain>
    </source>
</reference>
<evidence type="ECO:0000256" key="3">
    <source>
        <dbReference type="ARBA" id="ARBA00022989"/>
    </source>
</evidence>
<dbReference type="GO" id="GO:0071944">
    <property type="term" value="C:cell periphery"/>
    <property type="evidence" value="ECO:0007669"/>
    <property type="project" value="UniProtKB-ARBA"/>
</dbReference>
<evidence type="ECO:0000256" key="5">
    <source>
        <dbReference type="SAM" id="MobiDB-lite"/>
    </source>
</evidence>
<dbReference type="GO" id="GO:0016020">
    <property type="term" value="C:membrane"/>
    <property type="evidence" value="ECO:0007669"/>
    <property type="project" value="UniProtKB-SubCell"/>
</dbReference>